<organism evidence="2">
    <name type="scientific">marine sediment metagenome</name>
    <dbReference type="NCBI Taxonomy" id="412755"/>
    <lineage>
        <taxon>unclassified sequences</taxon>
        <taxon>metagenomes</taxon>
        <taxon>ecological metagenomes</taxon>
    </lineage>
</organism>
<sequence>MGKRDRERVARIRAGEELPYGVKKEDELKYNAPPLSASAKKALAMVAAISLASGMPNMSTSQPKSIPLFRKKKRHRKG</sequence>
<proteinExistence type="predicted"/>
<dbReference type="EMBL" id="LAZR01037899">
    <property type="protein sequence ID" value="KKL20970.1"/>
    <property type="molecule type" value="Genomic_DNA"/>
</dbReference>
<comment type="caution">
    <text evidence="2">The sequence shown here is derived from an EMBL/GenBank/DDBJ whole genome shotgun (WGS) entry which is preliminary data.</text>
</comment>
<accession>A0A0F9BGR9</accession>
<feature type="region of interest" description="Disordered" evidence="1">
    <location>
        <begin position="55"/>
        <end position="78"/>
    </location>
</feature>
<evidence type="ECO:0000313" key="2">
    <source>
        <dbReference type="EMBL" id="KKL20970.1"/>
    </source>
</evidence>
<evidence type="ECO:0000256" key="1">
    <source>
        <dbReference type="SAM" id="MobiDB-lite"/>
    </source>
</evidence>
<name>A0A0F9BGR9_9ZZZZ</name>
<reference evidence="2" key="1">
    <citation type="journal article" date="2015" name="Nature">
        <title>Complex archaea that bridge the gap between prokaryotes and eukaryotes.</title>
        <authorList>
            <person name="Spang A."/>
            <person name="Saw J.H."/>
            <person name="Jorgensen S.L."/>
            <person name="Zaremba-Niedzwiedzka K."/>
            <person name="Martijn J."/>
            <person name="Lind A.E."/>
            <person name="van Eijk R."/>
            <person name="Schleper C."/>
            <person name="Guy L."/>
            <person name="Ettema T.J."/>
        </authorList>
    </citation>
    <scope>NUCLEOTIDE SEQUENCE</scope>
</reference>
<dbReference type="AlphaFoldDB" id="A0A0F9BGR9"/>
<protein>
    <submittedName>
        <fullName evidence="2">Uncharacterized protein</fullName>
    </submittedName>
</protein>
<gene>
    <name evidence="2" type="ORF">LCGC14_2450150</name>
</gene>
<feature type="compositionally biased region" description="Basic residues" evidence="1">
    <location>
        <begin position="69"/>
        <end position="78"/>
    </location>
</feature>